<evidence type="ECO:0000256" key="10">
    <source>
        <dbReference type="ARBA" id="ARBA00051823"/>
    </source>
</evidence>
<dbReference type="OrthoDB" id="41532at2759"/>
<comment type="catalytic activity">
    <reaction evidence="8">
        <text>serotonin + (5Z,8Z,11Z,14Z)-eicosatetraenoyl-CoA = N-[(5Z,8Z,11Z,14Z)-eicosatetraenoyl]-serotonin + CoA + H(+)</text>
        <dbReference type="Rhea" id="RHEA:51396"/>
        <dbReference type="ChEBI" id="CHEBI:15378"/>
        <dbReference type="ChEBI" id="CHEBI:57287"/>
        <dbReference type="ChEBI" id="CHEBI:57368"/>
        <dbReference type="ChEBI" id="CHEBI:132255"/>
        <dbReference type="ChEBI" id="CHEBI:350546"/>
    </reaction>
    <physiologicalReaction direction="left-to-right" evidence="8">
        <dbReference type="Rhea" id="RHEA:51397"/>
    </physiologicalReaction>
</comment>
<accession>A0A9P0CET7</accession>
<dbReference type="Proteomes" id="UP001152759">
    <property type="component" value="Chromosome 7"/>
</dbReference>
<evidence type="ECO:0000256" key="7">
    <source>
        <dbReference type="ARBA" id="ARBA00050849"/>
    </source>
</evidence>
<evidence type="ECO:0000256" key="12">
    <source>
        <dbReference type="ARBA" id="ARBA00052335"/>
    </source>
</evidence>
<dbReference type="AlphaFoldDB" id="A0A9P0CET7"/>
<evidence type="ECO:0000313" key="16">
    <source>
        <dbReference type="Proteomes" id="UP001152759"/>
    </source>
</evidence>
<dbReference type="SUPFAM" id="SSF55729">
    <property type="entry name" value="Acyl-CoA N-acyltransferases (Nat)"/>
    <property type="match status" value="1"/>
</dbReference>
<dbReference type="EMBL" id="OU963868">
    <property type="protein sequence ID" value="CAH0775744.1"/>
    <property type="molecule type" value="Genomic_DNA"/>
</dbReference>
<dbReference type="InterPro" id="IPR000182">
    <property type="entry name" value="GNAT_dom"/>
</dbReference>
<comment type="catalytic activity">
    <reaction evidence="12">
        <text>dopamine + hexadecanoyl-CoA = N-hexadecanoyl-dopamine + CoA + H(+)</text>
        <dbReference type="Rhea" id="RHEA:51376"/>
        <dbReference type="ChEBI" id="CHEBI:15378"/>
        <dbReference type="ChEBI" id="CHEBI:57287"/>
        <dbReference type="ChEBI" id="CHEBI:57379"/>
        <dbReference type="ChEBI" id="CHEBI:59905"/>
        <dbReference type="ChEBI" id="CHEBI:134058"/>
    </reaction>
    <physiologicalReaction direction="left-to-right" evidence="12">
        <dbReference type="Rhea" id="RHEA:51377"/>
    </physiologicalReaction>
</comment>
<comment type="similarity">
    <text evidence="4">Belongs to the acetyltransferase family. AANAT subfamily.</text>
</comment>
<comment type="catalytic activity">
    <reaction evidence="11">
        <text>serotonin + hexadecanoyl-CoA = N-hexadecanoyl-serotonin + CoA + H(+)</text>
        <dbReference type="Rhea" id="RHEA:51384"/>
        <dbReference type="ChEBI" id="CHEBI:15378"/>
        <dbReference type="ChEBI" id="CHEBI:57287"/>
        <dbReference type="ChEBI" id="CHEBI:57379"/>
        <dbReference type="ChEBI" id="CHEBI:134059"/>
        <dbReference type="ChEBI" id="CHEBI:350546"/>
    </reaction>
    <physiologicalReaction direction="left-to-right" evidence="11">
        <dbReference type="Rhea" id="RHEA:51385"/>
    </physiologicalReaction>
</comment>
<dbReference type="EC" id="2.3.1.87" evidence="5"/>
<comment type="catalytic activity">
    <reaction evidence="10">
        <text>serotonin + (9Z)-octadecenoyl-CoA = N-(9Z-octadecenoyl)-serotonin + CoA + H(+)</text>
        <dbReference type="Rhea" id="RHEA:51392"/>
        <dbReference type="ChEBI" id="CHEBI:15378"/>
        <dbReference type="ChEBI" id="CHEBI:57287"/>
        <dbReference type="ChEBI" id="CHEBI:57387"/>
        <dbReference type="ChEBI" id="CHEBI:134064"/>
        <dbReference type="ChEBI" id="CHEBI:350546"/>
    </reaction>
    <physiologicalReaction direction="left-to-right" evidence="10">
        <dbReference type="Rhea" id="RHEA:51393"/>
    </physiologicalReaction>
</comment>
<comment type="catalytic activity">
    <reaction evidence="7">
        <text>serotonin + octadecanoyl-CoA = N-octadecanoyl-serotonin + CoA + H(+)</text>
        <dbReference type="Rhea" id="RHEA:51400"/>
        <dbReference type="ChEBI" id="CHEBI:15378"/>
        <dbReference type="ChEBI" id="CHEBI:57287"/>
        <dbReference type="ChEBI" id="CHEBI:57394"/>
        <dbReference type="ChEBI" id="CHEBI:134065"/>
        <dbReference type="ChEBI" id="CHEBI:350546"/>
    </reaction>
    <physiologicalReaction direction="left-to-right" evidence="7">
        <dbReference type="Rhea" id="RHEA:51401"/>
    </physiologicalReaction>
</comment>
<evidence type="ECO:0000256" key="8">
    <source>
        <dbReference type="ARBA" id="ARBA00051284"/>
    </source>
</evidence>
<evidence type="ECO:0000256" key="3">
    <source>
        <dbReference type="ARBA" id="ARBA00037926"/>
    </source>
</evidence>
<evidence type="ECO:0000256" key="9">
    <source>
        <dbReference type="ARBA" id="ARBA00051711"/>
    </source>
</evidence>
<evidence type="ECO:0000259" key="14">
    <source>
        <dbReference type="Pfam" id="PF13673"/>
    </source>
</evidence>
<dbReference type="CDD" id="cd04301">
    <property type="entry name" value="NAT_SF"/>
    <property type="match status" value="1"/>
</dbReference>
<evidence type="ECO:0000313" key="15">
    <source>
        <dbReference type="EMBL" id="CAH0775744.1"/>
    </source>
</evidence>
<evidence type="ECO:0000256" key="2">
    <source>
        <dbReference type="ARBA" id="ARBA00023315"/>
    </source>
</evidence>
<comment type="catalytic activity">
    <reaction evidence="6">
        <text>dopamine + (9Z)-octadecenoyl-CoA = N-(9Z-octadecanoyl)-dopamine + CoA + H(+)</text>
        <dbReference type="Rhea" id="RHEA:51380"/>
        <dbReference type="ChEBI" id="CHEBI:15378"/>
        <dbReference type="ChEBI" id="CHEBI:31883"/>
        <dbReference type="ChEBI" id="CHEBI:57287"/>
        <dbReference type="ChEBI" id="CHEBI:57387"/>
        <dbReference type="ChEBI" id="CHEBI:59905"/>
    </reaction>
    <physiologicalReaction direction="left-to-right" evidence="6">
        <dbReference type="Rhea" id="RHEA:51381"/>
    </physiologicalReaction>
</comment>
<evidence type="ECO:0000256" key="6">
    <source>
        <dbReference type="ARBA" id="ARBA00050189"/>
    </source>
</evidence>
<comment type="pathway">
    <text evidence="3">Aromatic compound metabolism; melatonin biosynthesis; melatonin from serotonin: step 1/2.</text>
</comment>
<dbReference type="PANTHER" id="PTHR20905:SF1">
    <property type="entry name" value="AT07410P-RELATED"/>
    <property type="match status" value="1"/>
</dbReference>
<evidence type="ECO:0000256" key="11">
    <source>
        <dbReference type="ARBA" id="ARBA00052178"/>
    </source>
</evidence>
<comment type="catalytic activity">
    <reaction evidence="13">
        <text>serotonin + acetyl-CoA = N-acetylserotonin + CoA + H(+)</text>
        <dbReference type="Rhea" id="RHEA:25217"/>
        <dbReference type="ChEBI" id="CHEBI:15378"/>
        <dbReference type="ChEBI" id="CHEBI:17697"/>
        <dbReference type="ChEBI" id="CHEBI:57287"/>
        <dbReference type="ChEBI" id="CHEBI:57288"/>
        <dbReference type="ChEBI" id="CHEBI:350546"/>
        <dbReference type="EC" id="2.3.1.87"/>
    </reaction>
    <physiologicalReaction direction="left-to-right" evidence="13">
        <dbReference type="Rhea" id="RHEA:25218"/>
    </physiologicalReaction>
</comment>
<dbReference type="Pfam" id="PF13673">
    <property type="entry name" value="Acetyltransf_10"/>
    <property type="match status" value="1"/>
</dbReference>
<dbReference type="FunFam" id="3.40.630.30:FF:000046">
    <property type="entry name" value="Dopamine N-acetyltransferase"/>
    <property type="match status" value="1"/>
</dbReference>
<comment type="catalytic activity">
    <reaction evidence="9">
        <text>dopamine + acetyl-CoA = N-acetyldopamine + CoA + H(+)</text>
        <dbReference type="Rhea" id="RHEA:51388"/>
        <dbReference type="ChEBI" id="CHEBI:15378"/>
        <dbReference type="ChEBI" id="CHEBI:57287"/>
        <dbReference type="ChEBI" id="CHEBI:57288"/>
        <dbReference type="ChEBI" id="CHEBI:59905"/>
        <dbReference type="ChEBI" id="CHEBI:125678"/>
    </reaction>
    <physiologicalReaction direction="left-to-right" evidence="9">
        <dbReference type="Rhea" id="RHEA:51389"/>
    </physiologicalReaction>
</comment>
<dbReference type="GO" id="GO:0004059">
    <property type="term" value="F:aralkylamine N-acetyltransferase activity"/>
    <property type="evidence" value="ECO:0007669"/>
    <property type="project" value="UniProtKB-EC"/>
</dbReference>
<keyword evidence="2" id="KW-0012">Acyltransferase</keyword>
<reference evidence="15" key="1">
    <citation type="submission" date="2021-12" db="EMBL/GenBank/DDBJ databases">
        <authorList>
            <person name="King R."/>
        </authorList>
    </citation>
    <scope>NUCLEOTIDE SEQUENCE</scope>
</reference>
<organism evidence="15 16">
    <name type="scientific">Bemisia tabaci</name>
    <name type="common">Sweetpotato whitefly</name>
    <name type="synonym">Aleurodes tabaci</name>
    <dbReference type="NCBI Taxonomy" id="7038"/>
    <lineage>
        <taxon>Eukaryota</taxon>
        <taxon>Metazoa</taxon>
        <taxon>Ecdysozoa</taxon>
        <taxon>Arthropoda</taxon>
        <taxon>Hexapoda</taxon>
        <taxon>Insecta</taxon>
        <taxon>Pterygota</taxon>
        <taxon>Neoptera</taxon>
        <taxon>Paraneoptera</taxon>
        <taxon>Hemiptera</taxon>
        <taxon>Sternorrhyncha</taxon>
        <taxon>Aleyrodoidea</taxon>
        <taxon>Aleyrodidae</taxon>
        <taxon>Aleyrodinae</taxon>
        <taxon>Bemisia</taxon>
    </lineage>
</organism>
<protein>
    <recommendedName>
        <fullName evidence="5">aralkylamine N-acetyltransferase</fullName>
        <ecNumber evidence="5">2.3.1.87</ecNumber>
    </recommendedName>
</protein>
<keyword evidence="16" id="KW-1185">Reference proteome</keyword>
<keyword evidence="1" id="KW-0808">Transferase</keyword>
<proteinExistence type="inferred from homology"/>
<gene>
    <name evidence="15" type="ORF">BEMITA_LOCUS11924</name>
</gene>
<sequence>MSTIVESPVLLPSTFKVDSPTVGVGAGVESSKREKLSYQIVSISNKDVDDVIGFLRTFFFRDEPLNVAVNLLDTPDAVCHELEQFCTDFIPEGVSVMAVSDSGEILGVCLNSISRRSSDPCSENDEECSHPKFRKILHLLTMVSKQADIFGQFPTVDTVLNVEVISVSDAARGQGIAKALFHKCRQIAVEQRMPLVEVICTSHYSAKAVERLGFQCIYELLYKDHLDSNGEPVFTPEPPHDRVKVFVMPTADL</sequence>
<name>A0A9P0CET7_BEMTA</name>
<evidence type="ECO:0000256" key="13">
    <source>
        <dbReference type="ARBA" id="ARBA00052491"/>
    </source>
</evidence>
<evidence type="ECO:0000256" key="1">
    <source>
        <dbReference type="ARBA" id="ARBA00022679"/>
    </source>
</evidence>
<dbReference type="Gene3D" id="3.40.630.30">
    <property type="match status" value="1"/>
</dbReference>
<feature type="domain" description="N-acetyltransferase" evidence="14">
    <location>
        <begin position="148"/>
        <end position="226"/>
    </location>
</feature>
<dbReference type="PANTHER" id="PTHR20905">
    <property type="entry name" value="N-ACETYLTRANSFERASE-RELATED"/>
    <property type="match status" value="1"/>
</dbReference>
<evidence type="ECO:0000256" key="5">
    <source>
        <dbReference type="ARBA" id="ARBA00039114"/>
    </source>
</evidence>
<evidence type="ECO:0000256" key="4">
    <source>
        <dbReference type="ARBA" id="ARBA00038182"/>
    </source>
</evidence>
<dbReference type="InterPro" id="IPR016181">
    <property type="entry name" value="Acyl_CoA_acyltransferase"/>
</dbReference>